<dbReference type="OrthoDB" id="2123952at2759"/>
<evidence type="ECO:0000259" key="7">
    <source>
        <dbReference type="SMART" id="SM00906"/>
    </source>
</evidence>
<keyword evidence="9" id="KW-1185">Reference proteome</keyword>
<dbReference type="GO" id="GO:0000981">
    <property type="term" value="F:DNA-binding transcription factor activity, RNA polymerase II-specific"/>
    <property type="evidence" value="ECO:0007669"/>
    <property type="project" value="InterPro"/>
</dbReference>
<gene>
    <name evidence="8" type="ORF">PHYBLDRAFT_174616</name>
</gene>
<evidence type="ECO:0000313" key="8">
    <source>
        <dbReference type="EMBL" id="OAD67235.1"/>
    </source>
</evidence>
<evidence type="ECO:0000313" key="9">
    <source>
        <dbReference type="Proteomes" id="UP000077315"/>
    </source>
</evidence>
<dbReference type="InterPro" id="IPR007219">
    <property type="entry name" value="XnlR_reg_dom"/>
</dbReference>
<evidence type="ECO:0000256" key="2">
    <source>
        <dbReference type="ARBA" id="ARBA00022723"/>
    </source>
</evidence>
<dbReference type="GeneID" id="28998198"/>
<comment type="subcellular location">
    <subcellularLocation>
        <location evidence="1">Nucleus</location>
    </subcellularLocation>
</comment>
<feature type="region of interest" description="Disordered" evidence="6">
    <location>
        <begin position="733"/>
        <end position="774"/>
    </location>
</feature>
<accession>A0A162WHW9</accession>
<dbReference type="GO" id="GO:0006351">
    <property type="term" value="P:DNA-templated transcription"/>
    <property type="evidence" value="ECO:0007669"/>
    <property type="project" value="InterPro"/>
</dbReference>
<dbReference type="GO" id="GO:0008270">
    <property type="term" value="F:zinc ion binding"/>
    <property type="evidence" value="ECO:0007669"/>
    <property type="project" value="InterPro"/>
</dbReference>
<dbReference type="PANTHER" id="PTHR47338:SF5">
    <property type="entry name" value="ZN(II)2CYS6 TRANSCRIPTION FACTOR (EUROFUNG)"/>
    <property type="match status" value="1"/>
</dbReference>
<reference evidence="9" key="1">
    <citation type="submission" date="2015-06" db="EMBL/GenBank/DDBJ databases">
        <title>Expansion of signal transduction pathways in fungi by whole-genome duplication.</title>
        <authorList>
            <consortium name="DOE Joint Genome Institute"/>
            <person name="Corrochano L.M."/>
            <person name="Kuo A."/>
            <person name="Marcet-Houben M."/>
            <person name="Polaino S."/>
            <person name="Salamov A."/>
            <person name="Villalobos J.M."/>
            <person name="Alvarez M.I."/>
            <person name="Avalos J."/>
            <person name="Benito E.P."/>
            <person name="Benoit I."/>
            <person name="Burger G."/>
            <person name="Camino L.P."/>
            <person name="Canovas D."/>
            <person name="Cerda-Olmedo E."/>
            <person name="Cheng J.-F."/>
            <person name="Dominguez A."/>
            <person name="Elias M."/>
            <person name="Eslava A.P."/>
            <person name="Glaser F."/>
            <person name="Grimwood J."/>
            <person name="Gutierrez G."/>
            <person name="Heitman J."/>
            <person name="Henrissat B."/>
            <person name="Iturriaga E.A."/>
            <person name="Lang B.F."/>
            <person name="Lavin J.L."/>
            <person name="Lee S."/>
            <person name="Li W."/>
            <person name="Lindquist E."/>
            <person name="Lopez-Garcia S."/>
            <person name="Luque E.M."/>
            <person name="Marcos A.T."/>
            <person name="Martin J."/>
            <person name="McCluskey K."/>
            <person name="Medina H.R."/>
            <person name="Miralles-Duran A."/>
            <person name="Miyazaki A."/>
            <person name="Munoz-Torres E."/>
            <person name="Oguiza J.A."/>
            <person name="Ohm R."/>
            <person name="Olmedo M."/>
            <person name="Orejas M."/>
            <person name="Ortiz-Castellanos L."/>
            <person name="Pisabarro A.G."/>
            <person name="Rodriguez-Romero J."/>
            <person name="Ruiz-Herrera J."/>
            <person name="Ruiz-Vazquez R."/>
            <person name="Sanz C."/>
            <person name="Schackwitz W."/>
            <person name="Schmutz J."/>
            <person name="Shahriari M."/>
            <person name="Shelest E."/>
            <person name="Silva-Franco F."/>
            <person name="Soanes D."/>
            <person name="Syed K."/>
            <person name="Tagua V.G."/>
            <person name="Talbot N.J."/>
            <person name="Thon M."/>
            <person name="De vries R.P."/>
            <person name="Wiebenga A."/>
            <person name="Yadav J.S."/>
            <person name="Braun E.L."/>
            <person name="Baker S."/>
            <person name="Garre V."/>
            <person name="Horwitz B."/>
            <person name="Torres-Martinez S."/>
            <person name="Idnurm A."/>
            <person name="Herrera-Estrella A."/>
            <person name="Gabaldon T."/>
            <person name="Grigoriev I.V."/>
        </authorList>
    </citation>
    <scope>NUCLEOTIDE SEQUENCE [LARGE SCALE GENOMIC DNA]</scope>
    <source>
        <strain evidence="9">NRRL 1555(-)</strain>
    </source>
</reference>
<evidence type="ECO:0000256" key="4">
    <source>
        <dbReference type="ARBA" id="ARBA00023163"/>
    </source>
</evidence>
<feature type="compositionally biased region" description="Low complexity" evidence="6">
    <location>
        <begin position="649"/>
        <end position="675"/>
    </location>
</feature>
<dbReference type="Proteomes" id="UP000077315">
    <property type="component" value="Unassembled WGS sequence"/>
</dbReference>
<feature type="compositionally biased region" description="Polar residues" evidence="6">
    <location>
        <begin position="115"/>
        <end position="137"/>
    </location>
</feature>
<keyword evidence="2" id="KW-0479">Metal-binding</keyword>
<dbReference type="GO" id="GO:0003677">
    <property type="term" value="F:DNA binding"/>
    <property type="evidence" value="ECO:0007669"/>
    <property type="project" value="InterPro"/>
</dbReference>
<feature type="non-terminal residue" evidence="8">
    <location>
        <position position="1"/>
    </location>
</feature>
<dbReference type="InParanoid" id="A0A162WHW9"/>
<organism evidence="8 9">
    <name type="scientific">Phycomyces blakesleeanus (strain ATCC 8743b / DSM 1359 / FGSC 10004 / NBRC 33097 / NRRL 1555)</name>
    <dbReference type="NCBI Taxonomy" id="763407"/>
    <lineage>
        <taxon>Eukaryota</taxon>
        <taxon>Fungi</taxon>
        <taxon>Fungi incertae sedis</taxon>
        <taxon>Mucoromycota</taxon>
        <taxon>Mucoromycotina</taxon>
        <taxon>Mucoromycetes</taxon>
        <taxon>Mucorales</taxon>
        <taxon>Phycomycetaceae</taxon>
        <taxon>Phycomyces</taxon>
    </lineage>
</organism>
<keyword evidence="3" id="KW-0805">Transcription regulation</keyword>
<dbReference type="AlphaFoldDB" id="A0A162WHW9"/>
<protein>
    <submittedName>
        <fullName evidence="8">Fungal-specific transcription factor</fullName>
    </submittedName>
</protein>
<dbReference type="EMBL" id="KV441025">
    <property type="protein sequence ID" value="OAD67235.1"/>
    <property type="molecule type" value="Genomic_DNA"/>
</dbReference>
<name>A0A162WHW9_PHYB8</name>
<evidence type="ECO:0000256" key="5">
    <source>
        <dbReference type="ARBA" id="ARBA00023242"/>
    </source>
</evidence>
<sequence length="819" mass="90654">LQTQVNGISAVNSDYNCTSDQTRHALACDESIQRRQSIKSIDSSSNCLQNASQSQSHTLPPPITTTAALLSSSTTASSTAAGPTSAAATVTGAGAPSVAASVTSVTSGPPGGPQTPHTATTVSQLMSPPASSFSLQESVRERKLPPVDVVEHLAQMFYTHIYSSLPIFDRNKLFHDIREQTCPEFLVLCLCAIGARFSDRSDIKENPPWHAGEKYASKAREHLINAIDTPNLANVQALLLLGLYEYGCARGPRSWMYCGMAIRMALELGLNKESEADDVGETLSMESWTEQELRRRVFWSVFLTDKFTSAATGRPSALQIEDCDCLLPSNEEDWSYGYFYTESLDKSRVAHFNVQELRDSHLLGVSAAGGRCRPKQEQSPFAHFLRLVALLSKVTTLINRCRDSKNTLPPYHPNSEFGIVEKQIIAWEEALPQAMKNTPENISRQTTSPVIDETLFVVTHVLHNVMIILLHRPSLVLADSLASELVQPDLRSFLNASIERCLRAVDNVTEVIKIIRGSIKLMPPFLSYLTYTAATIVVNNIFSRKPEDSKKARAALGEHFRILQTMRSYWAMSDKLFFMIRDLYAMHNNTVSQKLTMSNHNNNHNNSNNASSRGTSREQSAEWSSSIYESSLTAPASFSDNVQQQIGMQQQIQQQLHQHQHQHQQLQQLGQVHHQASQSDNDRVLSQPSPALPPLQGVFQNNLTYARKMSLADITSSTGDGASCTNWAMPITPMNHHNSNSDTGNGNASNSNTNSNGRDADPLGNMMQSMDTGQPPENYLDPFLKQNIADTSSGWWPDMFSYQQDSEEVPNGYKNHGYV</sequence>
<feature type="region of interest" description="Disordered" evidence="6">
    <location>
        <begin position="595"/>
        <end position="626"/>
    </location>
</feature>
<feature type="compositionally biased region" description="Low complexity" evidence="6">
    <location>
        <begin position="738"/>
        <end position="757"/>
    </location>
</feature>
<dbReference type="GO" id="GO:0005634">
    <property type="term" value="C:nucleus"/>
    <property type="evidence" value="ECO:0007669"/>
    <property type="project" value="UniProtKB-SubCell"/>
</dbReference>
<evidence type="ECO:0000256" key="3">
    <source>
        <dbReference type="ARBA" id="ARBA00023015"/>
    </source>
</evidence>
<dbReference type="InterPro" id="IPR050815">
    <property type="entry name" value="TF_fung"/>
</dbReference>
<dbReference type="VEuPathDB" id="FungiDB:PHYBLDRAFT_174616"/>
<dbReference type="Pfam" id="PF04082">
    <property type="entry name" value="Fungal_trans"/>
    <property type="match status" value="1"/>
</dbReference>
<dbReference type="PANTHER" id="PTHR47338">
    <property type="entry name" value="ZN(II)2CYS6 TRANSCRIPTION FACTOR (EUROFUNG)-RELATED"/>
    <property type="match status" value="1"/>
</dbReference>
<evidence type="ECO:0000256" key="6">
    <source>
        <dbReference type="SAM" id="MobiDB-lite"/>
    </source>
</evidence>
<feature type="compositionally biased region" description="Low complexity" evidence="6">
    <location>
        <begin position="598"/>
        <end position="612"/>
    </location>
</feature>
<dbReference type="SMART" id="SM00906">
    <property type="entry name" value="Fungal_trans"/>
    <property type="match status" value="1"/>
</dbReference>
<keyword evidence="5" id="KW-0539">Nucleus</keyword>
<feature type="region of interest" description="Disordered" evidence="6">
    <location>
        <begin position="101"/>
        <end position="138"/>
    </location>
</feature>
<feature type="domain" description="Xylanolytic transcriptional activator regulatory" evidence="7">
    <location>
        <begin position="254"/>
        <end position="334"/>
    </location>
</feature>
<evidence type="ECO:0000256" key="1">
    <source>
        <dbReference type="ARBA" id="ARBA00004123"/>
    </source>
</evidence>
<keyword evidence="4" id="KW-0804">Transcription</keyword>
<dbReference type="STRING" id="763407.A0A162WHW9"/>
<dbReference type="RefSeq" id="XP_018285275.1">
    <property type="nucleotide sequence ID" value="XM_018437292.1"/>
</dbReference>
<proteinExistence type="predicted"/>
<feature type="region of interest" description="Disordered" evidence="6">
    <location>
        <begin position="649"/>
        <end position="691"/>
    </location>
</feature>
<dbReference type="CDD" id="cd12148">
    <property type="entry name" value="fungal_TF_MHR"/>
    <property type="match status" value="1"/>
</dbReference>